<dbReference type="AlphaFoldDB" id="A0A6A5A8C3"/>
<proteinExistence type="predicted"/>
<dbReference type="EMBL" id="VJMI01015174">
    <property type="protein sequence ID" value="KAF0731883.1"/>
    <property type="molecule type" value="Genomic_DNA"/>
</dbReference>
<dbReference type="Proteomes" id="UP000469452">
    <property type="component" value="Unassembled WGS sequence"/>
</dbReference>
<evidence type="ECO:0000313" key="1">
    <source>
        <dbReference type="EMBL" id="KAF0731883.1"/>
    </source>
</evidence>
<comment type="caution">
    <text evidence="1">The sequence shown here is derived from an EMBL/GenBank/DDBJ whole genome shotgun (WGS) entry which is preliminary data.</text>
</comment>
<name>A0A6A5A8C3_APHAT</name>
<sequence length="137" mass="15490">MDDYDLSARPDESMGVEAITDHVELSPLFDMVPIHQPIVEHHQQLTIFKPDLPIGLAHVVHYDKPMEIHATDEMPSLTMSPILTLDGPPPIRSILDDFGEIETDDNSIMEATTESEFVYPCLAVSCYRRTCPPRQRC</sequence>
<accession>A0A6A5A8C3</accession>
<organism evidence="1 2">
    <name type="scientific">Aphanomyces astaci</name>
    <name type="common">Crayfish plague agent</name>
    <dbReference type="NCBI Taxonomy" id="112090"/>
    <lineage>
        <taxon>Eukaryota</taxon>
        <taxon>Sar</taxon>
        <taxon>Stramenopiles</taxon>
        <taxon>Oomycota</taxon>
        <taxon>Saprolegniomycetes</taxon>
        <taxon>Saprolegniales</taxon>
        <taxon>Verrucalvaceae</taxon>
        <taxon>Aphanomyces</taxon>
    </lineage>
</organism>
<evidence type="ECO:0000313" key="2">
    <source>
        <dbReference type="Proteomes" id="UP000469452"/>
    </source>
</evidence>
<gene>
    <name evidence="1" type="ORF">AaE_009246</name>
</gene>
<reference evidence="1 2" key="1">
    <citation type="submission" date="2019-06" db="EMBL/GenBank/DDBJ databases">
        <title>Genomics analysis of Aphanomyces spp. identifies a new class of oomycete effector associated with host adaptation.</title>
        <authorList>
            <person name="Gaulin E."/>
        </authorList>
    </citation>
    <scope>NUCLEOTIDE SEQUENCE [LARGE SCALE GENOMIC DNA]</scope>
    <source>
        <strain evidence="1 2">E</strain>
    </source>
</reference>
<protein>
    <submittedName>
        <fullName evidence="1">Uncharacterized protein</fullName>
    </submittedName>
</protein>